<keyword evidence="20" id="KW-1185">Reference proteome</keyword>
<dbReference type="Pfam" id="PF16491">
    <property type="entry name" value="Peptidase_M48_N"/>
    <property type="match status" value="1"/>
</dbReference>
<proteinExistence type="inferred from homology"/>
<feature type="active site" evidence="13">
    <location>
        <position position="303"/>
    </location>
</feature>
<evidence type="ECO:0000256" key="1">
    <source>
        <dbReference type="ARBA" id="ARBA00004477"/>
    </source>
</evidence>
<evidence type="ECO:0000256" key="15">
    <source>
        <dbReference type="RuleBase" id="RU366005"/>
    </source>
</evidence>
<dbReference type="HOGENOM" id="CLU_025947_3_3_1"/>
<feature type="binding site" evidence="14">
    <location>
        <position position="302"/>
    </location>
    <ligand>
        <name>Zn(2+)</name>
        <dbReference type="ChEBI" id="CHEBI:29105"/>
        <note>catalytic</note>
    </ligand>
</feature>
<evidence type="ECO:0000313" key="18">
    <source>
        <dbReference type="EMBL" id="EEB08251.2"/>
    </source>
</evidence>
<dbReference type="GO" id="GO:0071586">
    <property type="term" value="P:CAAX-box protein processing"/>
    <property type="evidence" value="ECO:0000318"/>
    <property type="project" value="GO_Central"/>
</dbReference>
<dbReference type="AlphaFoldDB" id="B6K444"/>
<evidence type="ECO:0000256" key="12">
    <source>
        <dbReference type="ARBA" id="ARBA00060927"/>
    </source>
</evidence>
<dbReference type="GO" id="GO:0004222">
    <property type="term" value="F:metalloendopeptidase activity"/>
    <property type="evidence" value="ECO:0000318"/>
    <property type="project" value="GO_Central"/>
</dbReference>
<keyword evidence="8 15" id="KW-1133">Transmembrane helix</keyword>
<feature type="transmembrane region" description="Helical" evidence="15">
    <location>
        <begin position="317"/>
        <end position="334"/>
    </location>
</feature>
<reference evidence="18 20" key="1">
    <citation type="journal article" date="2011" name="Science">
        <title>Comparative functional genomics of the fission yeasts.</title>
        <authorList>
            <person name="Rhind N."/>
            <person name="Chen Z."/>
            <person name="Yassour M."/>
            <person name="Thompson D.A."/>
            <person name="Haas B.J."/>
            <person name="Habib N."/>
            <person name="Wapinski I."/>
            <person name="Roy S."/>
            <person name="Lin M.F."/>
            <person name="Heiman D.I."/>
            <person name="Young S.K."/>
            <person name="Furuya K."/>
            <person name="Guo Y."/>
            <person name="Pidoux A."/>
            <person name="Chen H.M."/>
            <person name="Robbertse B."/>
            <person name="Goldberg J.M."/>
            <person name="Aoki K."/>
            <person name="Bayne E.H."/>
            <person name="Berlin A.M."/>
            <person name="Desjardins C.A."/>
            <person name="Dobbs E."/>
            <person name="Dukaj L."/>
            <person name="Fan L."/>
            <person name="FitzGerald M.G."/>
            <person name="French C."/>
            <person name="Gujja S."/>
            <person name="Hansen K."/>
            <person name="Keifenheim D."/>
            <person name="Levin J.Z."/>
            <person name="Mosher R.A."/>
            <person name="Mueller C.A."/>
            <person name="Pfiffner J."/>
            <person name="Priest M."/>
            <person name="Russ C."/>
            <person name="Smialowska A."/>
            <person name="Swoboda P."/>
            <person name="Sykes S.M."/>
            <person name="Vaughn M."/>
            <person name="Vengrova S."/>
            <person name="Yoder R."/>
            <person name="Zeng Q."/>
            <person name="Allshire R."/>
            <person name="Baulcombe D."/>
            <person name="Birren B.W."/>
            <person name="Brown W."/>
            <person name="Ekwall K."/>
            <person name="Kellis M."/>
            <person name="Leatherwood J."/>
            <person name="Levin H."/>
            <person name="Margalit H."/>
            <person name="Martienssen R."/>
            <person name="Nieduszynski C.A."/>
            <person name="Spatafora J.W."/>
            <person name="Friedman N."/>
            <person name="Dalgaard J.Z."/>
            <person name="Baumann P."/>
            <person name="Niki H."/>
            <person name="Regev A."/>
            <person name="Nusbaum C."/>
        </authorList>
    </citation>
    <scope>NUCLEOTIDE SEQUENCE [LARGE SCALE GENOMIC DNA]</scope>
    <source>
        <strain evidence="20">yFS275 / FY16936</strain>
    </source>
</reference>
<evidence type="ECO:0000256" key="9">
    <source>
        <dbReference type="ARBA" id="ARBA00023049"/>
    </source>
</evidence>
<dbReference type="CDD" id="cd07343">
    <property type="entry name" value="M48A_Zmpste24p_like"/>
    <property type="match status" value="1"/>
</dbReference>
<gene>
    <name evidence="19" type="primary">ste24</name>
    <name evidence="18" type="ORF">SJAG_03396</name>
</gene>
<feature type="binding site" evidence="14">
    <location>
        <position position="381"/>
    </location>
    <ligand>
        <name>Zn(2+)</name>
        <dbReference type="ChEBI" id="CHEBI:29105"/>
        <note>catalytic</note>
    </ligand>
</feature>
<evidence type="ECO:0000256" key="3">
    <source>
        <dbReference type="ARBA" id="ARBA00022692"/>
    </source>
</evidence>
<keyword evidence="9 15" id="KW-0482">Metalloprotease</keyword>
<dbReference type="InterPro" id="IPR001915">
    <property type="entry name" value="Peptidase_M48"/>
</dbReference>
<feature type="transmembrane region" description="Helical" evidence="15">
    <location>
        <begin position="73"/>
        <end position="93"/>
    </location>
</feature>
<evidence type="ECO:0000256" key="11">
    <source>
        <dbReference type="ARBA" id="ARBA00044456"/>
    </source>
</evidence>
<evidence type="ECO:0000259" key="16">
    <source>
        <dbReference type="Pfam" id="PF01435"/>
    </source>
</evidence>
<evidence type="ECO:0000313" key="20">
    <source>
        <dbReference type="Proteomes" id="UP000001744"/>
    </source>
</evidence>
<sequence length="446" mass="50958">MGIFDFLSHAFDIPAFPWKSVVLAFTISRFLWERYLSKRQYKHYLNEKPPAVLASVVDEKKYKRAMQYARTKAHFGVLSSSFSFIISILIIRYNGFARLWNATDYSWMDRLATSNHWWSVSKAITHSCMFAFAGSVFSTIIDTPFSLYSTFVIEEKFGFNKTTMRTFWADIVKGLALGGVLLSIIIAIFLKVIIAFGDNFVVYVWVSFIVLGMVLQTIAPYVILPLFNKFTPVTDPELKSKIEELAASVKFPLKNLYIMDASRRSGHSNAFFYGMPWSKGIVLYDTLVKNQTTTELLAVLGHELGHWYMWHILIQQLVNYAVSFFHLALFAGFIRNNSMYSAFGFSGEHPILIGYLLFTSLFEPLSALISFGNNLLSRSCEYQADAFAKRLGYGDALAEGLIRLHEDNMSPLDFDRWFSAYHHNHPPLLERLEAIGYGAQTTDKTQ</sequence>
<feature type="transmembrane region" description="Helical" evidence="15">
    <location>
        <begin position="202"/>
        <end position="224"/>
    </location>
</feature>
<dbReference type="RefSeq" id="XP_002174544.2">
    <property type="nucleotide sequence ID" value="XM_002174508.2"/>
</dbReference>
<feature type="binding site" evidence="14">
    <location>
        <position position="306"/>
    </location>
    <ligand>
        <name>Zn(2+)</name>
        <dbReference type="ChEBI" id="CHEBI:29105"/>
        <note>catalytic</note>
    </ligand>
</feature>
<dbReference type="JaponicusDB" id="SJAG_03396">
    <property type="gene designation" value="ste24"/>
</dbReference>
<dbReference type="OMA" id="FVIEEKF"/>
<feature type="domain" description="CAAX prenyl protease 1 N-terminal" evidence="17">
    <location>
        <begin position="40"/>
        <end position="229"/>
    </location>
</feature>
<evidence type="ECO:0000256" key="14">
    <source>
        <dbReference type="PIRSR" id="PIRSR627057-2"/>
    </source>
</evidence>
<evidence type="ECO:0000256" key="8">
    <source>
        <dbReference type="ARBA" id="ARBA00022989"/>
    </source>
</evidence>
<dbReference type="Gene3D" id="3.30.2010.10">
    <property type="entry name" value="Metalloproteases ('zincins'), catalytic domain"/>
    <property type="match status" value="1"/>
</dbReference>
<feature type="transmembrane region" description="Helical" evidence="15">
    <location>
        <begin position="129"/>
        <end position="153"/>
    </location>
</feature>
<comment type="function">
    <text evidence="15">Proteolytically removes the C-terminal three residues of farnesylated proteins.</text>
</comment>
<feature type="transmembrane region" description="Helical" evidence="15">
    <location>
        <begin position="354"/>
        <end position="376"/>
    </location>
</feature>
<dbReference type="GO" id="GO:0046872">
    <property type="term" value="F:metal ion binding"/>
    <property type="evidence" value="ECO:0007669"/>
    <property type="project" value="UniProtKB-UniRule"/>
</dbReference>
<accession>B6K444</accession>
<feature type="transmembrane region" description="Helical" evidence="15">
    <location>
        <begin position="174"/>
        <end position="196"/>
    </location>
</feature>
<evidence type="ECO:0000256" key="5">
    <source>
        <dbReference type="ARBA" id="ARBA00022801"/>
    </source>
</evidence>
<dbReference type="EC" id="3.4.24.84" evidence="15"/>
<comment type="similarity">
    <text evidence="12 15">Belongs to the peptidase M48A family.</text>
</comment>
<name>B6K444_SCHJY</name>
<comment type="catalytic activity">
    <reaction evidence="11 15">
        <text>Hydrolyzes the peptide bond -P2-(S-farnesyl or geranylgeranyl)C-P1'-P2'-P3'-COOH where P1' and P2' are amino acids with aliphatic side chains and P3' is any C-terminal residue.</text>
        <dbReference type="EC" id="3.4.24.84"/>
    </reaction>
</comment>
<feature type="transmembrane region" description="Helical" evidence="15">
    <location>
        <begin position="15"/>
        <end position="32"/>
    </location>
</feature>
<keyword evidence="4 14" id="KW-0479">Metal-binding</keyword>
<keyword evidence="10 15" id="KW-0472">Membrane</keyword>
<evidence type="ECO:0000313" key="19">
    <source>
        <dbReference type="JaponicusDB" id="SJAG_03396"/>
    </source>
</evidence>
<keyword evidence="5 15" id="KW-0378">Hydrolase</keyword>
<dbReference type="PANTHER" id="PTHR10120">
    <property type="entry name" value="CAAX PRENYL PROTEASE 1"/>
    <property type="match status" value="1"/>
</dbReference>
<dbReference type="InterPro" id="IPR027057">
    <property type="entry name" value="CAXX_Prtase_1"/>
</dbReference>
<dbReference type="Proteomes" id="UP000001744">
    <property type="component" value="Unassembled WGS sequence"/>
</dbReference>
<keyword evidence="7 14" id="KW-0862">Zinc</keyword>
<dbReference type="Pfam" id="PF01435">
    <property type="entry name" value="Peptidase_M48"/>
    <property type="match status" value="1"/>
</dbReference>
<evidence type="ECO:0000256" key="4">
    <source>
        <dbReference type="ARBA" id="ARBA00022723"/>
    </source>
</evidence>
<dbReference type="OrthoDB" id="360839at2759"/>
<dbReference type="EMBL" id="KE651167">
    <property type="protein sequence ID" value="EEB08251.2"/>
    <property type="molecule type" value="Genomic_DNA"/>
</dbReference>
<evidence type="ECO:0000256" key="10">
    <source>
        <dbReference type="ARBA" id="ARBA00023136"/>
    </source>
</evidence>
<organism evidence="18 20">
    <name type="scientific">Schizosaccharomyces japonicus (strain yFS275 / FY16936)</name>
    <name type="common">Fission yeast</name>
    <dbReference type="NCBI Taxonomy" id="402676"/>
    <lineage>
        <taxon>Eukaryota</taxon>
        <taxon>Fungi</taxon>
        <taxon>Dikarya</taxon>
        <taxon>Ascomycota</taxon>
        <taxon>Taphrinomycotina</taxon>
        <taxon>Schizosaccharomycetes</taxon>
        <taxon>Schizosaccharomycetales</taxon>
        <taxon>Schizosaccharomycetaceae</taxon>
        <taxon>Schizosaccharomyces</taxon>
    </lineage>
</organism>
<keyword evidence="3 15" id="KW-0812">Transmembrane</keyword>
<evidence type="ECO:0000256" key="6">
    <source>
        <dbReference type="ARBA" id="ARBA00022824"/>
    </source>
</evidence>
<keyword evidence="6 15" id="KW-0256">Endoplasmic reticulum</keyword>
<dbReference type="STRING" id="402676.B6K444"/>
<comment type="subcellular location">
    <subcellularLocation>
        <location evidence="1 15">Endoplasmic reticulum membrane</location>
        <topology evidence="1 15">Multi-pass membrane protein</topology>
    </subcellularLocation>
</comment>
<dbReference type="GO" id="GO:0005789">
    <property type="term" value="C:endoplasmic reticulum membrane"/>
    <property type="evidence" value="ECO:0000318"/>
    <property type="project" value="GO_Central"/>
</dbReference>
<feature type="domain" description="Peptidase M48" evidence="16">
    <location>
        <begin position="234"/>
        <end position="435"/>
    </location>
</feature>
<evidence type="ECO:0000259" key="17">
    <source>
        <dbReference type="Pfam" id="PF16491"/>
    </source>
</evidence>
<dbReference type="GeneID" id="7050121"/>
<dbReference type="FunFam" id="3.30.2010.10:FF:000002">
    <property type="entry name" value="CAAX prenyl protease"/>
    <property type="match status" value="1"/>
</dbReference>
<dbReference type="VEuPathDB" id="FungiDB:SJAG_03396"/>
<protein>
    <recommendedName>
        <fullName evidence="15">CAAX prenyl protease</fullName>
        <ecNumber evidence="15">3.4.24.84</ecNumber>
    </recommendedName>
</protein>
<evidence type="ECO:0000256" key="7">
    <source>
        <dbReference type="ARBA" id="ARBA00022833"/>
    </source>
</evidence>
<feature type="active site" description="Proton donor" evidence="13">
    <location>
        <position position="385"/>
    </location>
</feature>
<comment type="cofactor">
    <cofactor evidence="14 15">
        <name>Zn(2+)</name>
        <dbReference type="ChEBI" id="CHEBI:29105"/>
    </cofactor>
    <text evidence="14 15">Binds 1 zinc ion per subunit.</text>
</comment>
<evidence type="ECO:0000256" key="13">
    <source>
        <dbReference type="PIRSR" id="PIRSR627057-1"/>
    </source>
</evidence>
<evidence type="ECO:0000256" key="2">
    <source>
        <dbReference type="ARBA" id="ARBA00022670"/>
    </source>
</evidence>
<dbReference type="InterPro" id="IPR032456">
    <property type="entry name" value="Peptidase_M48_N"/>
</dbReference>
<keyword evidence="2 15" id="KW-0645">Protease</keyword>
<dbReference type="eggNOG" id="KOG2719">
    <property type="taxonomic scope" value="Eukaryota"/>
</dbReference>